<keyword evidence="9" id="KW-0464">Manganese</keyword>
<dbReference type="Pfam" id="PF00636">
    <property type="entry name" value="Ribonuclease_3"/>
    <property type="match status" value="2"/>
</dbReference>
<reference evidence="15" key="1">
    <citation type="journal article" date="2009" name="Science">
        <title>The B73 maize genome: complexity, diversity, and dynamics.</title>
        <authorList>
            <person name="Schnable P.S."/>
            <person name="Ware D."/>
            <person name="Fulton R.S."/>
            <person name="Stein J.C."/>
            <person name="Wei F."/>
            <person name="Pasternak S."/>
            <person name="Liang C."/>
            <person name="Zhang J."/>
            <person name="Fulton L."/>
            <person name="Graves T.A."/>
            <person name="Minx P."/>
            <person name="Reily A.D."/>
            <person name="Courtney L."/>
            <person name="Kruchowski S.S."/>
            <person name="Tomlinson C."/>
            <person name="Strong C."/>
            <person name="Delehaunty K."/>
            <person name="Fronick C."/>
            <person name="Courtney B."/>
            <person name="Rock S.M."/>
            <person name="Belter E."/>
            <person name="Du F."/>
            <person name="Kim K."/>
            <person name="Abbott R.M."/>
            <person name="Cotton M."/>
            <person name="Levy A."/>
            <person name="Marchetto P."/>
            <person name="Ochoa K."/>
            <person name="Jackson S.M."/>
            <person name="Gillam B."/>
            <person name="Chen W."/>
            <person name="Yan L."/>
            <person name="Higginbotham J."/>
            <person name="Cardenas M."/>
            <person name="Waligorski J."/>
            <person name="Applebaum E."/>
            <person name="Phelps L."/>
            <person name="Falcone J."/>
            <person name="Kanchi K."/>
            <person name="Thane T."/>
            <person name="Scimone A."/>
            <person name="Thane N."/>
            <person name="Henke J."/>
            <person name="Wang T."/>
            <person name="Ruppert J."/>
            <person name="Shah N."/>
            <person name="Rotter K."/>
            <person name="Hodges J."/>
            <person name="Ingenthron E."/>
            <person name="Cordes M."/>
            <person name="Kohlberg S."/>
            <person name="Sgro J."/>
            <person name="Delgado B."/>
            <person name="Mead K."/>
            <person name="Chinwalla A."/>
            <person name="Leonard S."/>
            <person name="Crouse K."/>
            <person name="Collura K."/>
            <person name="Kudrna D."/>
            <person name="Currie J."/>
            <person name="He R."/>
            <person name="Angelova A."/>
            <person name="Rajasekar S."/>
            <person name="Mueller T."/>
            <person name="Lomeli R."/>
            <person name="Scara G."/>
            <person name="Ko A."/>
            <person name="Delaney K."/>
            <person name="Wissotski M."/>
            <person name="Lopez G."/>
            <person name="Campos D."/>
            <person name="Braidotti M."/>
            <person name="Ashley E."/>
            <person name="Golser W."/>
            <person name="Kim H."/>
            <person name="Lee S."/>
            <person name="Lin J."/>
            <person name="Dujmic Z."/>
            <person name="Kim W."/>
            <person name="Talag J."/>
            <person name="Zuccolo A."/>
            <person name="Fan C."/>
            <person name="Sebastian A."/>
            <person name="Kramer M."/>
            <person name="Spiegel L."/>
            <person name="Nascimento L."/>
            <person name="Zutavern T."/>
            <person name="Miller B."/>
            <person name="Ambroise C."/>
            <person name="Muller S."/>
            <person name="Spooner W."/>
            <person name="Narechania A."/>
            <person name="Ren L."/>
            <person name="Wei S."/>
            <person name="Kumari S."/>
            <person name="Faga B."/>
            <person name="Levy M.J."/>
            <person name="McMahan L."/>
            <person name="Van Buren P."/>
            <person name="Vaughn M.W."/>
            <person name="Ying K."/>
            <person name="Yeh C.-T."/>
            <person name="Emrich S.J."/>
            <person name="Jia Y."/>
            <person name="Kalyanaraman A."/>
            <person name="Hsia A.-P."/>
            <person name="Barbazuk W.B."/>
            <person name="Baucom R.S."/>
            <person name="Brutnell T.P."/>
            <person name="Carpita N.C."/>
            <person name="Chaparro C."/>
            <person name="Chia J.-M."/>
            <person name="Deragon J.-M."/>
            <person name="Estill J.C."/>
            <person name="Fu Y."/>
            <person name="Jeddeloh J.A."/>
            <person name="Han Y."/>
            <person name="Lee H."/>
            <person name="Li P."/>
            <person name="Lisch D.R."/>
            <person name="Liu S."/>
            <person name="Liu Z."/>
            <person name="Nagel D.H."/>
            <person name="McCann M.C."/>
            <person name="SanMiguel P."/>
            <person name="Myers A.M."/>
            <person name="Nettleton D."/>
            <person name="Nguyen J."/>
            <person name="Penning B.W."/>
            <person name="Ponnala L."/>
            <person name="Schneider K.L."/>
            <person name="Schwartz D.C."/>
            <person name="Sharma A."/>
            <person name="Soderlund C."/>
            <person name="Springer N.M."/>
            <person name="Sun Q."/>
            <person name="Wang H."/>
            <person name="Waterman M."/>
            <person name="Westerman R."/>
            <person name="Wolfgruber T.K."/>
            <person name="Yang L."/>
            <person name="Yu Y."/>
            <person name="Zhang L."/>
            <person name="Zhou S."/>
            <person name="Zhu Q."/>
            <person name="Bennetzen J.L."/>
            <person name="Dawe R.K."/>
            <person name="Jiang J."/>
            <person name="Jiang N."/>
            <person name="Presting G.G."/>
            <person name="Wessler S.R."/>
            <person name="Aluru S."/>
            <person name="Martienssen R.A."/>
            <person name="Clifton S.W."/>
            <person name="McCombie W.R."/>
            <person name="Wing R.A."/>
            <person name="Wilson R.K."/>
        </authorList>
    </citation>
    <scope>NUCLEOTIDE SEQUENCE [LARGE SCALE GENOMIC DNA]</scope>
    <source>
        <strain evidence="15">cv. B73</strain>
    </source>
</reference>
<dbReference type="AlphaFoldDB" id="A0A804PA27"/>
<dbReference type="Gene3D" id="1.10.1520.10">
    <property type="entry name" value="Ribonuclease III domain"/>
    <property type="match status" value="2"/>
</dbReference>
<dbReference type="GO" id="GO:0005634">
    <property type="term" value="C:nucleus"/>
    <property type="evidence" value="ECO:0000318"/>
    <property type="project" value="GO_Central"/>
</dbReference>
<keyword evidence="6" id="KW-0378">Hydrolase</keyword>
<evidence type="ECO:0000256" key="7">
    <source>
        <dbReference type="ARBA" id="ARBA00022842"/>
    </source>
</evidence>
<reference evidence="14" key="2">
    <citation type="submission" date="2019-07" db="EMBL/GenBank/DDBJ databases">
        <authorList>
            <person name="Seetharam A."/>
            <person name="Woodhouse M."/>
            <person name="Cannon E."/>
        </authorList>
    </citation>
    <scope>NUCLEOTIDE SEQUENCE [LARGE SCALE GENOMIC DNA]</scope>
    <source>
        <strain evidence="14">cv. B73</strain>
    </source>
</reference>
<evidence type="ECO:0000259" key="13">
    <source>
        <dbReference type="PROSITE" id="PS50142"/>
    </source>
</evidence>
<comment type="cofactor">
    <cofactor evidence="1">
        <name>Mn(2+)</name>
        <dbReference type="ChEBI" id="CHEBI:29035"/>
    </cofactor>
</comment>
<evidence type="ECO:0000256" key="3">
    <source>
        <dbReference type="ARBA" id="ARBA00022722"/>
    </source>
</evidence>
<keyword evidence="5" id="KW-0255">Endonuclease</keyword>
<evidence type="ECO:0000256" key="8">
    <source>
        <dbReference type="ARBA" id="ARBA00022884"/>
    </source>
</evidence>
<evidence type="ECO:0000313" key="14">
    <source>
        <dbReference type="EnsemblPlants" id="Zm00001eb219700_P002"/>
    </source>
</evidence>
<dbReference type="SUPFAM" id="SSF54768">
    <property type="entry name" value="dsRNA-binding domain-like"/>
    <property type="match status" value="1"/>
</dbReference>
<dbReference type="Gene3D" id="3.30.160.20">
    <property type="match status" value="1"/>
</dbReference>
<evidence type="ECO:0000313" key="15">
    <source>
        <dbReference type="Proteomes" id="UP000007305"/>
    </source>
</evidence>
<keyword evidence="7" id="KW-0460">Magnesium</keyword>
<keyword evidence="8 10" id="KW-0694">RNA-binding</keyword>
<dbReference type="EnsemblPlants" id="Zm00001eb219700_T002">
    <property type="protein sequence ID" value="Zm00001eb219700_P002"/>
    <property type="gene ID" value="Zm00001eb219700"/>
</dbReference>
<dbReference type="Gramene" id="Zm00001eb219700_T003">
    <property type="protein sequence ID" value="Zm00001eb219700_P003"/>
    <property type="gene ID" value="Zm00001eb219700"/>
</dbReference>
<dbReference type="Proteomes" id="UP000007305">
    <property type="component" value="Chromosome 5"/>
</dbReference>
<dbReference type="InterPro" id="IPR000999">
    <property type="entry name" value="RNase_III_dom"/>
</dbReference>
<feature type="domain" description="DRBM" evidence="12">
    <location>
        <begin position="678"/>
        <end position="747"/>
    </location>
</feature>
<dbReference type="CDD" id="cd00593">
    <property type="entry name" value="RIBOc"/>
    <property type="match status" value="2"/>
</dbReference>
<dbReference type="GeneID" id="103626078"/>
<dbReference type="Pfam" id="PF00035">
    <property type="entry name" value="dsrm"/>
    <property type="match status" value="1"/>
</dbReference>
<dbReference type="SUPFAM" id="SSF69065">
    <property type="entry name" value="RNase III domain-like"/>
    <property type="match status" value="2"/>
</dbReference>
<evidence type="ECO:0000256" key="9">
    <source>
        <dbReference type="ARBA" id="ARBA00023211"/>
    </source>
</evidence>
<evidence type="ECO:0000256" key="11">
    <source>
        <dbReference type="SAM" id="MobiDB-lite"/>
    </source>
</evidence>
<dbReference type="SMART" id="SM00535">
    <property type="entry name" value="RIBOc"/>
    <property type="match status" value="2"/>
</dbReference>
<proteinExistence type="inferred from homology"/>
<evidence type="ECO:0000256" key="5">
    <source>
        <dbReference type="ARBA" id="ARBA00022759"/>
    </source>
</evidence>
<gene>
    <name evidence="14" type="primary">LOC103626078</name>
</gene>
<evidence type="ECO:0000259" key="12">
    <source>
        <dbReference type="PROSITE" id="PS50137"/>
    </source>
</evidence>
<evidence type="ECO:0000256" key="10">
    <source>
        <dbReference type="PROSITE-ProRule" id="PRU00266"/>
    </source>
</evidence>
<dbReference type="GO" id="GO:0003723">
    <property type="term" value="F:RNA binding"/>
    <property type="evidence" value="ECO:0000318"/>
    <property type="project" value="GO_Central"/>
</dbReference>
<evidence type="ECO:0000256" key="2">
    <source>
        <dbReference type="ARBA" id="ARBA00001946"/>
    </source>
</evidence>
<feature type="domain" description="RNase III" evidence="13">
    <location>
        <begin position="317"/>
        <end position="471"/>
    </location>
</feature>
<accession>A0A804PA27</accession>
<keyword evidence="15" id="KW-1185">Reference proteome</keyword>
<evidence type="ECO:0000256" key="4">
    <source>
        <dbReference type="ARBA" id="ARBA00022723"/>
    </source>
</evidence>
<dbReference type="PANTHER" id="PTHR14950">
    <property type="entry name" value="DICER-RELATED"/>
    <property type="match status" value="1"/>
</dbReference>
<feature type="domain" description="RNase III" evidence="13">
    <location>
        <begin position="508"/>
        <end position="652"/>
    </location>
</feature>
<dbReference type="OrthoDB" id="6513042at2759"/>
<dbReference type="GO" id="GO:0046872">
    <property type="term" value="F:metal ion binding"/>
    <property type="evidence" value="ECO:0007669"/>
    <property type="project" value="UniProtKB-KW"/>
</dbReference>
<dbReference type="PANTHER" id="PTHR14950:SF48">
    <property type="entry name" value="ENDORIBONUCLEASE DICER HOMOLOG 2"/>
    <property type="match status" value="1"/>
</dbReference>
<keyword evidence="4" id="KW-0479">Metal-binding</keyword>
<comment type="cofactor">
    <cofactor evidence="2">
        <name>Mg(2+)</name>
        <dbReference type="ChEBI" id="CHEBI:18420"/>
    </cofactor>
</comment>
<dbReference type="HAMAP" id="MF_00104">
    <property type="entry name" value="RNase_III"/>
    <property type="match status" value="1"/>
</dbReference>
<dbReference type="GO" id="GO:0004525">
    <property type="term" value="F:ribonuclease III activity"/>
    <property type="evidence" value="ECO:0000318"/>
    <property type="project" value="GO_Central"/>
</dbReference>
<name>A0A804PA27_MAIZE</name>
<dbReference type="Gramene" id="Zm00001eb219700_T002">
    <property type="protein sequence ID" value="Zm00001eb219700_P002"/>
    <property type="gene ID" value="Zm00001eb219700"/>
</dbReference>
<protein>
    <submittedName>
        <fullName evidence="14">Uncharacterized protein</fullName>
    </submittedName>
</protein>
<dbReference type="PROSITE" id="PS50142">
    <property type="entry name" value="RNASE_3_2"/>
    <property type="match status" value="2"/>
</dbReference>
<dbReference type="SMART" id="SM00358">
    <property type="entry name" value="DSRM"/>
    <property type="match status" value="1"/>
</dbReference>
<organism evidence="14 15">
    <name type="scientific">Zea mays</name>
    <name type="common">Maize</name>
    <dbReference type="NCBI Taxonomy" id="4577"/>
    <lineage>
        <taxon>Eukaryota</taxon>
        <taxon>Viridiplantae</taxon>
        <taxon>Streptophyta</taxon>
        <taxon>Embryophyta</taxon>
        <taxon>Tracheophyta</taxon>
        <taxon>Spermatophyta</taxon>
        <taxon>Magnoliopsida</taxon>
        <taxon>Liliopsida</taxon>
        <taxon>Poales</taxon>
        <taxon>Poaceae</taxon>
        <taxon>PACMAD clade</taxon>
        <taxon>Panicoideae</taxon>
        <taxon>Andropogonodae</taxon>
        <taxon>Andropogoneae</taxon>
        <taxon>Tripsacinae</taxon>
        <taxon>Zea</taxon>
    </lineage>
</organism>
<dbReference type="PROSITE" id="PS00517">
    <property type="entry name" value="RNASE_3_1"/>
    <property type="match status" value="1"/>
</dbReference>
<feature type="region of interest" description="Disordered" evidence="11">
    <location>
        <begin position="1"/>
        <end position="31"/>
    </location>
</feature>
<evidence type="ECO:0000256" key="6">
    <source>
        <dbReference type="ARBA" id="ARBA00022801"/>
    </source>
</evidence>
<dbReference type="RefSeq" id="XP_008644676.1">
    <property type="nucleotide sequence ID" value="XM_008646454.3"/>
</dbReference>
<dbReference type="InterPro" id="IPR014720">
    <property type="entry name" value="dsRBD_dom"/>
</dbReference>
<keyword evidence="3" id="KW-0540">Nuclease</keyword>
<dbReference type="KEGG" id="zma:103626078"/>
<dbReference type="InterPro" id="IPR036389">
    <property type="entry name" value="RNase_III_sf"/>
</dbReference>
<evidence type="ECO:0000256" key="1">
    <source>
        <dbReference type="ARBA" id="ARBA00001936"/>
    </source>
</evidence>
<reference evidence="14" key="3">
    <citation type="submission" date="2021-05" db="UniProtKB">
        <authorList>
            <consortium name="EnsemblPlants"/>
        </authorList>
    </citation>
    <scope>IDENTIFICATION</scope>
    <source>
        <strain evidence="14">cv. B73</strain>
    </source>
</reference>
<dbReference type="FunFam" id="1.10.1520.10:FF:000004">
    <property type="entry name" value="Endoribonuclease dicer-like 1"/>
    <property type="match status" value="1"/>
</dbReference>
<dbReference type="InterPro" id="IPR011907">
    <property type="entry name" value="RNase_III"/>
</dbReference>
<dbReference type="GO" id="GO:0030422">
    <property type="term" value="P:siRNA processing"/>
    <property type="evidence" value="ECO:0000318"/>
    <property type="project" value="GO_Central"/>
</dbReference>
<dbReference type="PROSITE" id="PS50137">
    <property type="entry name" value="DS_RBD"/>
    <property type="match status" value="1"/>
</dbReference>
<dbReference type="GO" id="GO:0005737">
    <property type="term" value="C:cytoplasm"/>
    <property type="evidence" value="ECO:0000318"/>
    <property type="project" value="GO_Central"/>
</dbReference>
<dbReference type="GO" id="GO:0006364">
    <property type="term" value="P:rRNA processing"/>
    <property type="evidence" value="ECO:0007669"/>
    <property type="project" value="InterPro"/>
</dbReference>
<sequence>MDGPASPSAAAETDTRGGEAPSKAKRGNAEEKYQHGQPVYFPEELMDNWVSFSLRGLYYCYNISLQGSCNTTADPTDIILAVKCDMGPDFFRYSFNLGGTDITIKYLYKIHLNQEQVLFARRFQITVLSLLINSNSSEVSNAIKYFREWQVDLGVVYLLLPTASGKIDWCGIKFSTSSAYDVTDKNMRHCHSCKDADILQTMDDPCCRCILQNSVVYAPRERKFYIITGLDLNANQPLDLNNRSAVSCKSKPLLVASGLFTVQNFLYKCYGKRKEPTSVKLPPELCKIVMAPVSANTLFSFSFVPSIMYRIQCLLLSAKLKIQLGPRMQQFNITAMKILEALTTKECQEKFSMESLETLGDSFIKYVTGQNLFNKYKHREDMLTSMREEKVSNPALCQLACKSEIVGYIRGELFNPQKWTIPGFGYDSRGNNKVFFRATNNMYSLKKISIKSKRIADTVEALTGAYLSTCGELAAVHFIKALGMDVELHSKMQVERTITTKSEELIDAESLQTMLKYVFYDTSLLVEALTHSSYNITGITACNERLEFLGDAVLDYILTYYFYRKYPNCTPALLTNLRKASVNNCCYAHAAVKAGLHKHILHSSSKQMVNDLENSGRSFSGPSHGWEAGISLPEDLADLFEAIAGAIYVDSGNDKEVVWSAIRRLLEPLATPGTMEPDPVSELKELCEHKHYPKPSYSPTRDSVAGVTRVVAQVTAARTVYSGTGTGRNQDVAEVLAAKALLKKIKAAARG</sequence>
<dbReference type="EnsemblPlants" id="Zm00001eb219700_T003">
    <property type="protein sequence ID" value="Zm00001eb219700_P003"/>
    <property type="gene ID" value="Zm00001eb219700"/>
</dbReference>